<evidence type="ECO:0000256" key="5">
    <source>
        <dbReference type="SAM" id="Phobius"/>
    </source>
</evidence>
<accession>A0A1H0ARB9</accession>
<feature type="transmembrane region" description="Helical" evidence="5">
    <location>
        <begin position="44"/>
        <end position="64"/>
    </location>
</feature>
<evidence type="ECO:0000313" key="8">
    <source>
        <dbReference type="EMBL" id="SDN36082.1"/>
    </source>
</evidence>
<feature type="transmembrane region" description="Helical" evidence="5">
    <location>
        <begin position="84"/>
        <end position="109"/>
    </location>
</feature>
<evidence type="ECO:0000256" key="4">
    <source>
        <dbReference type="ARBA" id="ARBA00023136"/>
    </source>
</evidence>
<dbReference type="STRING" id="211114.SAMN04489726_6233"/>
<reference evidence="8 9" key="1">
    <citation type="submission" date="2016-10" db="EMBL/GenBank/DDBJ databases">
        <authorList>
            <person name="de Groot N.N."/>
        </authorList>
    </citation>
    <scope>NUCLEOTIDE SEQUENCE [LARGE SCALE GENOMIC DNA]</scope>
    <source>
        <strain evidence="8 9">DSM 44149</strain>
    </source>
</reference>
<dbReference type="AlphaFoldDB" id="A0A1H0ARB9"/>
<feature type="transmembrane region" description="Helical" evidence="5">
    <location>
        <begin position="311"/>
        <end position="332"/>
    </location>
</feature>
<gene>
    <name evidence="8" type="ORF">SAMN04489726_6233</name>
</gene>
<comment type="subcellular location">
    <subcellularLocation>
        <location evidence="1">Membrane</location>
        <topology evidence="1">Multi-pass membrane protein</topology>
    </subcellularLocation>
</comment>
<dbReference type="PANTHER" id="PTHR36834:SF1">
    <property type="entry name" value="INTEGRAL MEMBRANE PROTEIN"/>
    <property type="match status" value="1"/>
</dbReference>
<feature type="transmembrane region" description="Helical" evidence="5">
    <location>
        <begin position="265"/>
        <end position="291"/>
    </location>
</feature>
<feature type="domain" description="VanZ-like" evidence="6">
    <location>
        <begin position="50"/>
        <end position="172"/>
    </location>
</feature>
<dbReference type="InterPro" id="IPR053150">
    <property type="entry name" value="Teicoplanin_resist-assoc"/>
</dbReference>
<feature type="transmembrane region" description="Helical" evidence="5">
    <location>
        <begin position="199"/>
        <end position="217"/>
    </location>
</feature>
<proteinExistence type="predicted"/>
<dbReference type="Pfam" id="PF04892">
    <property type="entry name" value="VanZ"/>
    <property type="match status" value="1"/>
</dbReference>
<sequence>MLPEHLHNIEAGLFHFLITGVALVVPVVVFHYFRYGRVEPRRSFVLFSTLLYGLVLLALVFMPFPALDDVCDGRRTTQWVPFQFIAALPETFPLVSFAFNVALFLPLGVLLRKAYGLQLRWVVLAGFLASLTVEIIQVTGNLGIYPCPYRLFDVDDLMANTLGATLGGLIAPAAVIVPKVLPAREVRAQLDAVGLPRQIVAYGLDVLLLGIVALIVGESEWTFLVVFVAIRIATPLLAEGYTPAGRLLKFRVRKIDGTPATFLRLVVREVFGPLGLLALLALGFFALMFVGRTMTASTLGELFGPVQQMQPMVIAVFSAGAGFTLLLLAPVVRRDQRGWHDRIAGLRCVPDRANYADLVRTK</sequence>
<evidence type="ECO:0000256" key="3">
    <source>
        <dbReference type="ARBA" id="ARBA00022989"/>
    </source>
</evidence>
<dbReference type="PANTHER" id="PTHR36834">
    <property type="entry name" value="MEMBRANE PROTEIN-RELATED"/>
    <property type="match status" value="1"/>
</dbReference>
<evidence type="ECO:0000256" key="1">
    <source>
        <dbReference type="ARBA" id="ARBA00004141"/>
    </source>
</evidence>
<organism evidence="8 9">
    <name type="scientific">Allokutzneria albata</name>
    <name type="common">Kibdelosporangium albatum</name>
    <dbReference type="NCBI Taxonomy" id="211114"/>
    <lineage>
        <taxon>Bacteria</taxon>
        <taxon>Bacillati</taxon>
        <taxon>Actinomycetota</taxon>
        <taxon>Actinomycetes</taxon>
        <taxon>Pseudonocardiales</taxon>
        <taxon>Pseudonocardiaceae</taxon>
        <taxon>Allokutzneria</taxon>
    </lineage>
</organism>
<evidence type="ECO:0000259" key="6">
    <source>
        <dbReference type="Pfam" id="PF04892"/>
    </source>
</evidence>
<dbReference type="RefSeq" id="WP_083383796.1">
    <property type="nucleotide sequence ID" value="NZ_LT629701.1"/>
</dbReference>
<keyword evidence="3 5" id="KW-1133">Transmembrane helix</keyword>
<feature type="transmembrane region" description="Helical" evidence="5">
    <location>
        <begin position="121"/>
        <end position="145"/>
    </location>
</feature>
<keyword evidence="2 5" id="KW-0812">Transmembrane</keyword>
<feature type="transmembrane region" description="Helical" evidence="5">
    <location>
        <begin position="157"/>
        <end position="178"/>
    </location>
</feature>
<keyword evidence="9" id="KW-1185">Reference proteome</keyword>
<evidence type="ECO:0000256" key="2">
    <source>
        <dbReference type="ARBA" id="ARBA00022692"/>
    </source>
</evidence>
<dbReference type="Proteomes" id="UP000183376">
    <property type="component" value="Chromosome I"/>
</dbReference>
<feature type="transmembrane region" description="Helical" evidence="5">
    <location>
        <begin position="223"/>
        <end position="244"/>
    </location>
</feature>
<keyword evidence="4 5" id="KW-0472">Membrane</keyword>
<dbReference type="Pfam" id="PF06271">
    <property type="entry name" value="RDD"/>
    <property type="match status" value="1"/>
</dbReference>
<protein>
    <submittedName>
        <fullName evidence="8">Glycopeptide antibiotics resistance protein</fullName>
    </submittedName>
</protein>
<name>A0A1H0ARB9_ALLAB</name>
<feature type="transmembrane region" description="Helical" evidence="5">
    <location>
        <begin position="12"/>
        <end position="32"/>
    </location>
</feature>
<feature type="domain" description="RDD" evidence="7">
    <location>
        <begin position="222"/>
        <end position="345"/>
    </location>
</feature>
<dbReference type="InterPro" id="IPR006976">
    <property type="entry name" value="VanZ-like"/>
</dbReference>
<dbReference type="InterPro" id="IPR010432">
    <property type="entry name" value="RDD"/>
</dbReference>
<evidence type="ECO:0000313" key="9">
    <source>
        <dbReference type="Proteomes" id="UP000183376"/>
    </source>
</evidence>
<evidence type="ECO:0000259" key="7">
    <source>
        <dbReference type="Pfam" id="PF06271"/>
    </source>
</evidence>
<dbReference type="EMBL" id="LT629701">
    <property type="protein sequence ID" value="SDN36082.1"/>
    <property type="molecule type" value="Genomic_DNA"/>
</dbReference>